<accession>A0A218MM62</accession>
<protein>
    <recommendedName>
        <fullName evidence="2">DUF6321 domain-containing protein</fullName>
    </recommendedName>
</protein>
<reference evidence="3" key="1">
    <citation type="submission" date="2016-10" db="EMBL/GenBank/DDBJ databases">
        <authorList>
            <person name="Varghese N."/>
        </authorList>
    </citation>
    <scope>NUCLEOTIDE SEQUENCE</scope>
</reference>
<evidence type="ECO:0000256" key="1">
    <source>
        <dbReference type="SAM" id="MobiDB-lite"/>
    </source>
</evidence>
<feature type="compositionally biased region" description="Basic residues" evidence="1">
    <location>
        <begin position="1"/>
        <end position="31"/>
    </location>
</feature>
<dbReference type="Pfam" id="PF19846">
    <property type="entry name" value="DUF6321"/>
    <property type="match status" value="1"/>
</dbReference>
<dbReference type="InterPro" id="IPR046284">
    <property type="entry name" value="DUF6321"/>
</dbReference>
<evidence type="ECO:0000259" key="2">
    <source>
        <dbReference type="Pfam" id="PF19846"/>
    </source>
</evidence>
<evidence type="ECO:0000313" key="3">
    <source>
        <dbReference type="EMBL" id="ASF00363.1"/>
    </source>
</evidence>
<sequence length="117" mass="12929">MRVCKCPHSKSTRKLKKGGKVKRGKIPKKFSVKSGDKSPSGGLTAKGVRRYRAANPGSKLKTAVTTKPSKLKKGSKAAKRRKSFCARMKGMKKRLTSAKTARDPNSRINKALRKWNC</sequence>
<feature type="domain" description="DUF6321" evidence="2">
    <location>
        <begin position="37"/>
        <end position="115"/>
    </location>
</feature>
<dbReference type="EMBL" id="KY052831">
    <property type="protein sequence ID" value="ASF00363.1"/>
    <property type="molecule type" value="Genomic_DNA"/>
</dbReference>
<feature type="region of interest" description="Disordered" evidence="1">
    <location>
        <begin position="1"/>
        <end position="117"/>
    </location>
</feature>
<proteinExistence type="predicted"/>
<feature type="compositionally biased region" description="Basic residues" evidence="1">
    <location>
        <begin position="69"/>
        <end position="96"/>
    </location>
</feature>
<reference evidence="3" key="2">
    <citation type="journal article" date="2017" name="Nat. Commun.">
        <title>Single-virus genomics reveals hidden cosmopolitan and abundant viruses.</title>
        <authorList>
            <person name="Martinez-Hernandez F."/>
            <person name="Fornas O."/>
            <person name="Lluesma Gomez M."/>
            <person name="Bolduc B."/>
            <person name="de la Cruz Pena M.J."/>
            <person name="Martinez J.M."/>
            <person name="Anton J."/>
            <person name="Gasol J.M."/>
            <person name="Rosselli R."/>
            <person name="Rodriguez-Valera F."/>
            <person name="Sullivan M.B."/>
            <person name="Acinas S.G."/>
            <person name="Martinez-Garcia M."/>
        </authorList>
    </citation>
    <scope>NUCLEOTIDE SEQUENCE</scope>
</reference>
<name>A0A218MM62_9VIRU</name>
<organism evidence="3">
    <name type="scientific">uncultured virus</name>
    <dbReference type="NCBI Taxonomy" id="340016"/>
    <lineage>
        <taxon>Viruses</taxon>
        <taxon>environmental samples</taxon>
    </lineage>
</organism>